<keyword evidence="10 11" id="KW-0456">Lyase</keyword>
<keyword evidence="13" id="KW-1185">Reference proteome</keyword>
<dbReference type="InterPro" id="IPR000453">
    <property type="entry name" value="Chorismate_synth"/>
</dbReference>
<comment type="caution">
    <text evidence="11">Lacks conserved residue(s) required for the propagation of feature annotation.</text>
</comment>
<dbReference type="PROSITE" id="PS00789">
    <property type="entry name" value="CHORISMATE_SYNTHASE_3"/>
    <property type="match status" value="1"/>
</dbReference>
<dbReference type="EMBL" id="JAGGLI010000029">
    <property type="protein sequence ID" value="MBP2028445.1"/>
    <property type="molecule type" value="Genomic_DNA"/>
</dbReference>
<keyword evidence="7 11" id="KW-0274">FAD</keyword>
<comment type="cofactor">
    <cofactor evidence="11">
        <name>FMNH2</name>
        <dbReference type="ChEBI" id="CHEBI:57618"/>
    </cofactor>
    <text evidence="11">Reduced FMN (FMNH(2)).</text>
</comment>
<accession>A0ABS4KL18</accession>
<keyword evidence="9 11" id="KW-0057">Aromatic amino acid biosynthesis</keyword>
<comment type="subunit">
    <text evidence="11">Homotetramer.</text>
</comment>
<dbReference type="PANTHER" id="PTHR21085">
    <property type="entry name" value="CHORISMATE SYNTHASE"/>
    <property type="match status" value="1"/>
</dbReference>
<dbReference type="InterPro" id="IPR020541">
    <property type="entry name" value="Chorismate_synthase_CS"/>
</dbReference>
<name>A0ABS4KL18_9FIRM</name>
<dbReference type="PANTHER" id="PTHR21085:SF0">
    <property type="entry name" value="CHORISMATE SYNTHASE"/>
    <property type="match status" value="1"/>
</dbReference>
<keyword evidence="6 11" id="KW-0288">FMN</keyword>
<feature type="binding site" evidence="11">
    <location>
        <position position="289"/>
    </location>
    <ligand>
        <name>FMN</name>
        <dbReference type="ChEBI" id="CHEBI:58210"/>
    </ligand>
</feature>
<evidence type="ECO:0000313" key="12">
    <source>
        <dbReference type="EMBL" id="MBP2028445.1"/>
    </source>
</evidence>
<comment type="caution">
    <text evidence="12">The sequence shown here is derived from an EMBL/GenBank/DDBJ whole genome shotgun (WGS) entry which is preliminary data.</text>
</comment>
<keyword evidence="4 11" id="KW-0028">Amino-acid biosynthesis</keyword>
<sequence>MGATFGNRFRLTIFGESHGEAIGGVIDGLIPGHEIDFEDIAFQMKRRAPGMTSLSTPRKEKDEVKILSGALDGKTTGSPLAFMILNEDKKSKDYESIRFTPRPGHADYSAWVKYKGFNDYRGGGHFSGRITAPIVFAGTIAQQILKKSEIEVFTSITKIGNVESQKFKGSIKEIEKLKEIKASRLPSLEEGKSHLMEEEIKGARAAGDSVGGIVECIIYGIEAGIGEPFFDSLESHISRIMFSIPAVKGIEFGEGFNLAGMRGHDSNDELIVTSQKISHSTNNNGGILGGITNGMPIIFRVAIKPTPSISKTQSTVDLKKMKEVSINIEGRHDPCIVPRVLPVIESAAAIAILDMMMLK</sequence>
<dbReference type="Gene3D" id="3.60.150.10">
    <property type="entry name" value="Chorismate synthase AroC"/>
    <property type="match status" value="1"/>
</dbReference>
<dbReference type="CDD" id="cd07304">
    <property type="entry name" value="Chorismate_synthase"/>
    <property type="match status" value="1"/>
</dbReference>
<dbReference type="GO" id="GO:0004107">
    <property type="term" value="F:chorismate synthase activity"/>
    <property type="evidence" value="ECO:0007669"/>
    <property type="project" value="UniProtKB-EC"/>
</dbReference>
<organism evidence="12 13">
    <name type="scientific">Acetoanaerobium pronyense</name>
    <dbReference type="NCBI Taxonomy" id="1482736"/>
    <lineage>
        <taxon>Bacteria</taxon>
        <taxon>Bacillati</taxon>
        <taxon>Bacillota</taxon>
        <taxon>Clostridia</taxon>
        <taxon>Peptostreptococcales</taxon>
        <taxon>Filifactoraceae</taxon>
        <taxon>Acetoanaerobium</taxon>
    </lineage>
</organism>
<comment type="catalytic activity">
    <reaction evidence="11">
        <text>5-O-(1-carboxyvinyl)-3-phosphoshikimate = chorismate + phosphate</text>
        <dbReference type="Rhea" id="RHEA:21020"/>
        <dbReference type="ChEBI" id="CHEBI:29748"/>
        <dbReference type="ChEBI" id="CHEBI:43474"/>
        <dbReference type="ChEBI" id="CHEBI:57701"/>
        <dbReference type="EC" id="4.2.3.5"/>
    </reaction>
</comment>
<evidence type="ECO:0000256" key="3">
    <source>
        <dbReference type="ARBA" id="ARBA00013036"/>
    </source>
</evidence>
<comment type="function">
    <text evidence="11">Catalyzes the anti-1,4-elimination of the C-3 phosphate and the C-6 proR hydrogen from 5-enolpyruvylshikimate-3-phosphate (EPSP) to yield chorismate, which is the branch point compound that serves as the starting substrate for the three terminal pathways of aromatic amino acid biosynthesis. This reaction introduces a second double bond into the aromatic ring system.</text>
</comment>
<dbReference type="NCBIfam" id="TIGR00033">
    <property type="entry name" value="aroC"/>
    <property type="match status" value="1"/>
</dbReference>
<proteinExistence type="inferred from homology"/>
<keyword evidence="8 11" id="KW-0521">NADP</keyword>
<evidence type="ECO:0000256" key="1">
    <source>
        <dbReference type="ARBA" id="ARBA00005044"/>
    </source>
</evidence>
<dbReference type="Pfam" id="PF01264">
    <property type="entry name" value="Chorismate_synt"/>
    <property type="match status" value="1"/>
</dbReference>
<evidence type="ECO:0000256" key="6">
    <source>
        <dbReference type="ARBA" id="ARBA00022643"/>
    </source>
</evidence>
<evidence type="ECO:0000256" key="10">
    <source>
        <dbReference type="ARBA" id="ARBA00023239"/>
    </source>
</evidence>
<feature type="binding site" evidence="11">
    <location>
        <begin position="125"/>
        <end position="127"/>
    </location>
    <ligand>
        <name>FMN</name>
        <dbReference type="ChEBI" id="CHEBI:58210"/>
    </ligand>
</feature>
<evidence type="ECO:0000256" key="9">
    <source>
        <dbReference type="ARBA" id="ARBA00023141"/>
    </source>
</evidence>
<dbReference type="Proteomes" id="UP001314903">
    <property type="component" value="Unassembled WGS sequence"/>
</dbReference>
<gene>
    <name evidence="11" type="primary">aroC</name>
    <name evidence="12" type="ORF">J2Z35_002248</name>
</gene>
<feature type="binding site" evidence="11">
    <location>
        <position position="331"/>
    </location>
    <ligand>
        <name>FMN</name>
        <dbReference type="ChEBI" id="CHEBI:58210"/>
    </ligand>
</feature>
<evidence type="ECO:0000256" key="5">
    <source>
        <dbReference type="ARBA" id="ARBA00022630"/>
    </source>
</evidence>
<keyword evidence="5 11" id="KW-0285">Flavoprotein</keyword>
<evidence type="ECO:0000256" key="4">
    <source>
        <dbReference type="ARBA" id="ARBA00022605"/>
    </source>
</evidence>
<comment type="similarity">
    <text evidence="2 11">Belongs to the chorismate synthase family.</text>
</comment>
<dbReference type="NCBIfam" id="NF003793">
    <property type="entry name" value="PRK05382.1"/>
    <property type="match status" value="1"/>
</dbReference>
<dbReference type="InterPro" id="IPR035904">
    <property type="entry name" value="Chorismate_synth_AroC_sf"/>
</dbReference>
<evidence type="ECO:0000256" key="8">
    <source>
        <dbReference type="ARBA" id="ARBA00022857"/>
    </source>
</evidence>
<dbReference type="RefSeq" id="WP_209661495.1">
    <property type="nucleotide sequence ID" value="NZ_JAGGLI010000029.1"/>
</dbReference>
<reference evidence="12 13" key="1">
    <citation type="submission" date="2021-03" db="EMBL/GenBank/DDBJ databases">
        <title>Genomic Encyclopedia of Type Strains, Phase IV (KMG-IV): sequencing the most valuable type-strain genomes for metagenomic binning, comparative biology and taxonomic classification.</title>
        <authorList>
            <person name="Goeker M."/>
        </authorList>
    </citation>
    <scope>NUCLEOTIDE SEQUENCE [LARGE SCALE GENOMIC DNA]</scope>
    <source>
        <strain evidence="12 13">DSM 27512</strain>
    </source>
</reference>
<evidence type="ECO:0000313" key="13">
    <source>
        <dbReference type="Proteomes" id="UP001314903"/>
    </source>
</evidence>
<feature type="binding site" evidence="11">
    <location>
        <position position="47"/>
    </location>
    <ligand>
        <name>NADP(+)</name>
        <dbReference type="ChEBI" id="CHEBI:58349"/>
    </ligand>
</feature>
<evidence type="ECO:0000256" key="11">
    <source>
        <dbReference type="HAMAP-Rule" id="MF_00300"/>
    </source>
</evidence>
<protein>
    <recommendedName>
        <fullName evidence="3 11">Chorismate synthase</fullName>
        <shortName evidence="11">CS</shortName>
        <ecNumber evidence="3 11">4.2.3.5</ecNumber>
    </recommendedName>
    <alternativeName>
        <fullName evidence="11">5-enolpyruvylshikimate-3-phosphate phospholyase</fullName>
    </alternativeName>
</protein>
<evidence type="ECO:0000256" key="7">
    <source>
        <dbReference type="ARBA" id="ARBA00022827"/>
    </source>
</evidence>
<dbReference type="HAMAP" id="MF_00300">
    <property type="entry name" value="Chorismate_synth"/>
    <property type="match status" value="1"/>
</dbReference>
<dbReference type="PROSITE" id="PS00788">
    <property type="entry name" value="CHORISMATE_SYNTHASE_2"/>
    <property type="match status" value="1"/>
</dbReference>
<comment type="pathway">
    <text evidence="1 11">Metabolic intermediate biosynthesis; chorismate biosynthesis; chorismate from D-erythrose 4-phosphate and phosphoenolpyruvate: step 7/7.</text>
</comment>
<dbReference type="PIRSF" id="PIRSF001456">
    <property type="entry name" value="Chorismate_synth"/>
    <property type="match status" value="1"/>
</dbReference>
<dbReference type="EC" id="4.2.3.5" evidence="3 11"/>
<evidence type="ECO:0000256" key="2">
    <source>
        <dbReference type="ARBA" id="ARBA00008014"/>
    </source>
</evidence>
<feature type="binding site" evidence="11">
    <location>
        <begin position="304"/>
        <end position="308"/>
    </location>
    <ligand>
        <name>FMN</name>
        <dbReference type="ChEBI" id="CHEBI:58210"/>
    </ligand>
</feature>
<dbReference type="SUPFAM" id="SSF103263">
    <property type="entry name" value="Chorismate synthase, AroC"/>
    <property type="match status" value="1"/>
</dbReference>